<dbReference type="HOGENOM" id="CLU_689735_0_0_1"/>
<dbReference type="RefSeq" id="XP_005817907.1">
    <property type="nucleotide sequence ID" value="XM_005817850.1"/>
</dbReference>
<gene>
    <name evidence="2" type="ORF">GUITHDRAFT_122867</name>
</gene>
<protein>
    <submittedName>
        <fullName evidence="2 3">Uncharacterized protein</fullName>
    </submittedName>
</protein>
<dbReference type="AlphaFoldDB" id="L1I4D0"/>
<organism evidence="2">
    <name type="scientific">Guillardia theta (strain CCMP2712)</name>
    <name type="common">Cryptophyte</name>
    <dbReference type="NCBI Taxonomy" id="905079"/>
    <lineage>
        <taxon>Eukaryota</taxon>
        <taxon>Cryptophyceae</taxon>
        <taxon>Pyrenomonadales</taxon>
        <taxon>Geminigeraceae</taxon>
        <taxon>Guillardia</taxon>
    </lineage>
</organism>
<feature type="region of interest" description="Disordered" evidence="1">
    <location>
        <begin position="234"/>
        <end position="259"/>
    </location>
</feature>
<evidence type="ECO:0000313" key="3">
    <source>
        <dbReference type="EnsemblProtists" id="EKX30927"/>
    </source>
</evidence>
<dbReference type="Proteomes" id="UP000011087">
    <property type="component" value="Unassembled WGS sequence"/>
</dbReference>
<accession>L1I4D0</accession>
<sequence length="400" mass="44127">MAVQCDIELQSDSSSSRKSSLCRVPGLEDFDLVVKAQSALPKFVSHVYEGRLVGLDVKPRVGMMVVHTRLARGAGVIVKVMKIPNDVLNAPRGGVCRVSWDNERFNTREGCYTGRGGVFSLAAVKLDGPGGAELEKLRENKFEMGEVLVGKHLKPRIVEGVGVEDGEEQAAEVGKRCDEEMNSNDLTHGSCNCCCLVDLTRYETEQQWDKIGASSKELNTGQRGQYQLALILSSPDEDKSPSGSSEDSDNEEKEAALPPLKLLRESSTLVGMVRVKFTMLEDDEFAKDVSPVIGMRVRQEWHPDLLTEPRPSTDDDALNDIGTIVQLGANGKLASVRWDRFRQGLNFYPVGFNEFYELELDSTPKPRTLILGRDCFPQVGHRVEMLDPSQETGRAALDAP</sequence>
<dbReference type="KEGG" id="gtt:GUITHDRAFT_122867"/>
<name>L1I4D0_GUITC</name>
<keyword evidence="4" id="KW-1185">Reference proteome</keyword>
<dbReference type="GeneID" id="17287646"/>
<evidence type="ECO:0000313" key="2">
    <source>
        <dbReference type="EMBL" id="EKX30927.1"/>
    </source>
</evidence>
<evidence type="ECO:0000256" key="1">
    <source>
        <dbReference type="SAM" id="MobiDB-lite"/>
    </source>
</evidence>
<evidence type="ECO:0000313" key="4">
    <source>
        <dbReference type="Proteomes" id="UP000011087"/>
    </source>
</evidence>
<dbReference type="EnsemblProtists" id="EKX30927">
    <property type="protein sequence ID" value="EKX30927"/>
    <property type="gene ID" value="GUITHDRAFT_122867"/>
</dbReference>
<dbReference type="PaxDb" id="55529-EKX30927"/>
<reference evidence="4" key="2">
    <citation type="submission" date="2012-11" db="EMBL/GenBank/DDBJ databases">
        <authorList>
            <person name="Kuo A."/>
            <person name="Curtis B.A."/>
            <person name="Tanifuji G."/>
            <person name="Burki F."/>
            <person name="Gruber A."/>
            <person name="Irimia M."/>
            <person name="Maruyama S."/>
            <person name="Arias M.C."/>
            <person name="Ball S.G."/>
            <person name="Gile G.H."/>
            <person name="Hirakawa Y."/>
            <person name="Hopkins J.F."/>
            <person name="Rensing S.A."/>
            <person name="Schmutz J."/>
            <person name="Symeonidi A."/>
            <person name="Elias M."/>
            <person name="Eveleigh R.J."/>
            <person name="Herman E.K."/>
            <person name="Klute M.J."/>
            <person name="Nakayama T."/>
            <person name="Obornik M."/>
            <person name="Reyes-Prieto A."/>
            <person name="Armbrust E.V."/>
            <person name="Aves S.J."/>
            <person name="Beiko R.G."/>
            <person name="Coutinho P."/>
            <person name="Dacks J.B."/>
            <person name="Durnford D.G."/>
            <person name="Fast N.M."/>
            <person name="Green B.R."/>
            <person name="Grisdale C."/>
            <person name="Hempe F."/>
            <person name="Henrissat B."/>
            <person name="Hoppner M.P."/>
            <person name="Ishida K.-I."/>
            <person name="Kim E."/>
            <person name="Koreny L."/>
            <person name="Kroth P.G."/>
            <person name="Liu Y."/>
            <person name="Malik S.-B."/>
            <person name="Maier U.G."/>
            <person name="McRose D."/>
            <person name="Mock T."/>
            <person name="Neilson J.A."/>
            <person name="Onodera N.T."/>
            <person name="Poole A.M."/>
            <person name="Pritham E.J."/>
            <person name="Richards T.A."/>
            <person name="Rocap G."/>
            <person name="Roy S.W."/>
            <person name="Sarai C."/>
            <person name="Schaack S."/>
            <person name="Shirato S."/>
            <person name="Slamovits C.H."/>
            <person name="Spencer D.F."/>
            <person name="Suzuki S."/>
            <person name="Worden A.Z."/>
            <person name="Zauner S."/>
            <person name="Barry K."/>
            <person name="Bell C."/>
            <person name="Bharti A.K."/>
            <person name="Crow J.A."/>
            <person name="Grimwood J."/>
            <person name="Kramer R."/>
            <person name="Lindquist E."/>
            <person name="Lucas S."/>
            <person name="Salamov A."/>
            <person name="McFadden G.I."/>
            <person name="Lane C.E."/>
            <person name="Keeling P.J."/>
            <person name="Gray M.W."/>
            <person name="Grigoriev I.V."/>
            <person name="Archibald J.M."/>
        </authorList>
    </citation>
    <scope>NUCLEOTIDE SEQUENCE</scope>
    <source>
        <strain evidence="4">CCMP2712</strain>
    </source>
</reference>
<reference evidence="3" key="3">
    <citation type="submission" date="2016-03" db="UniProtKB">
        <authorList>
            <consortium name="EnsemblProtists"/>
        </authorList>
    </citation>
    <scope>IDENTIFICATION</scope>
</reference>
<reference evidence="2 4" key="1">
    <citation type="journal article" date="2012" name="Nature">
        <title>Algal genomes reveal evolutionary mosaicism and the fate of nucleomorphs.</title>
        <authorList>
            <consortium name="DOE Joint Genome Institute"/>
            <person name="Curtis B.A."/>
            <person name="Tanifuji G."/>
            <person name="Burki F."/>
            <person name="Gruber A."/>
            <person name="Irimia M."/>
            <person name="Maruyama S."/>
            <person name="Arias M.C."/>
            <person name="Ball S.G."/>
            <person name="Gile G.H."/>
            <person name="Hirakawa Y."/>
            <person name="Hopkins J.F."/>
            <person name="Kuo A."/>
            <person name="Rensing S.A."/>
            <person name="Schmutz J."/>
            <person name="Symeonidi A."/>
            <person name="Elias M."/>
            <person name="Eveleigh R.J."/>
            <person name="Herman E.K."/>
            <person name="Klute M.J."/>
            <person name="Nakayama T."/>
            <person name="Obornik M."/>
            <person name="Reyes-Prieto A."/>
            <person name="Armbrust E.V."/>
            <person name="Aves S.J."/>
            <person name="Beiko R.G."/>
            <person name="Coutinho P."/>
            <person name="Dacks J.B."/>
            <person name="Durnford D.G."/>
            <person name="Fast N.M."/>
            <person name="Green B.R."/>
            <person name="Grisdale C.J."/>
            <person name="Hempel F."/>
            <person name="Henrissat B."/>
            <person name="Hoppner M.P."/>
            <person name="Ishida K."/>
            <person name="Kim E."/>
            <person name="Koreny L."/>
            <person name="Kroth P.G."/>
            <person name="Liu Y."/>
            <person name="Malik S.B."/>
            <person name="Maier U.G."/>
            <person name="McRose D."/>
            <person name="Mock T."/>
            <person name="Neilson J.A."/>
            <person name="Onodera N.T."/>
            <person name="Poole A.M."/>
            <person name="Pritham E.J."/>
            <person name="Richards T.A."/>
            <person name="Rocap G."/>
            <person name="Roy S.W."/>
            <person name="Sarai C."/>
            <person name="Schaack S."/>
            <person name="Shirato S."/>
            <person name="Slamovits C.H."/>
            <person name="Spencer D.F."/>
            <person name="Suzuki S."/>
            <person name="Worden A.Z."/>
            <person name="Zauner S."/>
            <person name="Barry K."/>
            <person name="Bell C."/>
            <person name="Bharti A.K."/>
            <person name="Crow J.A."/>
            <person name="Grimwood J."/>
            <person name="Kramer R."/>
            <person name="Lindquist E."/>
            <person name="Lucas S."/>
            <person name="Salamov A."/>
            <person name="McFadden G.I."/>
            <person name="Lane C.E."/>
            <person name="Keeling P.J."/>
            <person name="Gray M.W."/>
            <person name="Grigoriev I.V."/>
            <person name="Archibald J.M."/>
        </authorList>
    </citation>
    <scope>NUCLEOTIDE SEQUENCE</scope>
    <source>
        <strain evidence="2 4">CCMP2712</strain>
    </source>
</reference>
<proteinExistence type="predicted"/>
<dbReference type="EMBL" id="JH993449">
    <property type="protein sequence ID" value="EKX30927.1"/>
    <property type="molecule type" value="Genomic_DNA"/>
</dbReference>